<dbReference type="PANTHER" id="PTHR22803">
    <property type="entry name" value="MANNOSE, PHOSPHOLIPASE, LECTIN RECEPTOR RELATED"/>
    <property type="match status" value="1"/>
</dbReference>
<keyword evidence="6" id="KW-1185">Reference proteome</keyword>
<organism evidence="5 6">
    <name type="scientific">Cloeon dipterum</name>
    <dbReference type="NCBI Taxonomy" id="197152"/>
    <lineage>
        <taxon>Eukaryota</taxon>
        <taxon>Metazoa</taxon>
        <taxon>Ecdysozoa</taxon>
        <taxon>Arthropoda</taxon>
        <taxon>Hexapoda</taxon>
        <taxon>Insecta</taxon>
        <taxon>Pterygota</taxon>
        <taxon>Palaeoptera</taxon>
        <taxon>Ephemeroptera</taxon>
        <taxon>Pisciforma</taxon>
        <taxon>Baetidae</taxon>
        <taxon>Cloeon</taxon>
    </lineage>
</organism>
<evidence type="ECO:0000313" key="5">
    <source>
        <dbReference type="EMBL" id="CAB3379370.1"/>
    </source>
</evidence>
<dbReference type="Proteomes" id="UP000494165">
    <property type="component" value="Unassembled WGS sequence"/>
</dbReference>
<keyword evidence="3" id="KW-0732">Signal</keyword>
<sequence>MEIIILLVALLDGCSSRALAAIHNSAYASNQEFESLSPSSNCDVAALGEALCDKRIEVVEEKLKGVATLVSQNKQLCEFQIKALRESGEQQKQICEHRIKEANQQISNAQKSAKTRTNEHQIGAAVSGKLSALYPGSRYYVSTEKFNWYVARKFCISNGMQLASFESKAESEALTPVLVKAGGFFWLSGTDLGSEGKFYWDNGTGKDVKDFTNWRAKQPDNYQGKEHCIHEQPGYGWNDIPCENQEKFLCEINDS</sequence>
<comment type="caution">
    <text evidence="5">The sequence shown here is derived from an EMBL/GenBank/DDBJ whole genome shotgun (WGS) entry which is preliminary data.</text>
</comment>
<dbReference type="InterPro" id="IPR050111">
    <property type="entry name" value="C-type_lectin/snaclec_domain"/>
</dbReference>
<feature type="domain" description="C-type lectin" evidence="4">
    <location>
        <begin position="134"/>
        <end position="251"/>
    </location>
</feature>
<dbReference type="InterPro" id="IPR016187">
    <property type="entry name" value="CTDL_fold"/>
</dbReference>
<dbReference type="SUPFAM" id="SSF56436">
    <property type="entry name" value="C-type lectin-like"/>
    <property type="match status" value="1"/>
</dbReference>
<reference evidence="5 6" key="1">
    <citation type="submission" date="2020-04" db="EMBL/GenBank/DDBJ databases">
        <authorList>
            <person name="Alioto T."/>
            <person name="Alioto T."/>
            <person name="Gomez Garrido J."/>
        </authorList>
    </citation>
    <scope>NUCLEOTIDE SEQUENCE [LARGE SCALE GENOMIC DNA]</scope>
</reference>
<dbReference type="PROSITE" id="PS50041">
    <property type="entry name" value="C_TYPE_LECTIN_2"/>
    <property type="match status" value="1"/>
</dbReference>
<evidence type="ECO:0000256" key="2">
    <source>
        <dbReference type="SAM" id="Coils"/>
    </source>
</evidence>
<dbReference type="OrthoDB" id="6340082at2759"/>
<dbReference type="InterPro" id="IPR018378">
    <property type="entry name" value="C-type_lectin_CS"/>
</dbReference>
<name>A0A8S1DF72_9INSE</name>
<dbReference type="SMART" id="SM00034">
    <property type="entry name" value="CLECT"/>
    <property type="match status" value="1"/>
</dbReference>
<evidence type="ECO:0000313" key="6">
    <source>
        <dbReference type="Proteomes" id="UP000494165"/>
    </source>
</evidence>
<evidence type="ECO:0000256" key="1">
    <source>
        <dbReference type="ARBA" id="ARBA00023157"/>
    </source>
</evidence>
<dbReference type="Gene3D" id="3.10.100.10">
    <property type="entry name" value="Mannose-Binding Protein A, subunit A"/>
    <property type="match status" value="1"/>
</dbReference>
<feature type="coiled-coil region" evidence="2">
    <location>
        <begin position="85"/>
        <end position="119"/>
    </location>
</feature>
<dbReference type="InterPro" id="IPR016186">
    <property type="entry name" value="C-type_lectin-like/link_sf"/>
</dbReference>
<dbReference type="InterPro" id="IPR001304">
    <property type="entry name" value="C-type_lectin-like"/>
</dbReference>
<dbReference type="PROSITE" id="PS00615">
    <property type="entry name" value="C_TYPE_LECTIN_1"/>
    <property type="match status" value="1"/>
</dbReference>
<dbReference type="CDD" id="cd00037">
    <property type="entry name" value="CLECT"/>
    <property type="match status" value="1"/>
</dbReference>
<keyword evidence="2" id="KW-0175">Coiled coil</keyword>
<evidence type="ECO:0000259" key="4">
    <source>
        <dbReference type="PROSITE" id="PS50041"/>
    </source>
</evidence>
<dbReference type="AlphaFoldDB" id="A0A8S1DF72"/>
<keyword evidence="1" id="KW-1015">Disulfide bond</keyword>
<accession>A0A8S1DF72</accession>
<evidence type="ECO:0000256" key="3">
    <source>
        <dbReference type="SAM" id="SignalP"/>
    </source>
</evidence>
<dbReference type="Pfam" id="PF00059">
    <property type="entry name" value="Lectin_C"/>
    <property type="match status" value="1"/>
</dbReference>
<gene>
    <name evidence="5" type="ORF">CLODIP_2_CD10393</name>
</gene>
<dbReference type="EMBL" id="CADEPI010000184">
    <property type="protein sequence ID" value="CAB3379370.1"/>
    <property type="molecule type" value="Genomic_DNA"/>
</dbReference>
<feature type="chain" id="PRO_5035945806" description="C-type lectin domain-containing protein" evidence="3">
    <location>
        <begin position="21"/>
        <end position="255"/>
    </location>
</feature>
<proteinExistence type="predicted"/>
<feature type="signal peptide" evidence="3">
    <location>
        <begin position="1"/>
        <end position="20"/>
    </location>
</feature>
<protein>
    <recommendedName>
        <fullName evidence="4">C-type lectin domain-containing protein</fullName>
    </recommendedName>
</protein>